<evidence type="ECO:0000313" key="3">
    <source>
        <dbReference type="Proteomes" id="UP000215563"/>
    </source>
</evidence>
<accession>A0A229S7T6</accession>
<reference evidence="2 3" key="1">
    <citation type="submission" date="2017-07" db="EMBL/GenBank/DDBJ databases">
        <title>Amycolatopsis alba DSM 44262 Genome sequencing and assembly.</title>
        <authorList>
            <person name="Kaur N."/>
            <person name="Mayilraj S."/>
        </authorList>
    </citation>
    <scope>NUCLEOTIDE SEQUENCE [LARGE SCALE GENOMIC DNA]</scope>
    <source>
        <strain evidence="2 3">DSM 44262</strain>
    </source>
</reference>
<evidence type="ECO:0000313" key="2">
    <source>
        <dbReference type="EMBL" id="OXM54960.1"/>
    </source>
</evidence>
<dbReference type="Proteomes" id="UP000215563">
    <property type="component" value="Unassembled WGS sequence"/>
</dbReference>
<feature type="transmembrane region" description="Helical" evidence="1">
    <location>
        <begin position="18"/>
        <end position="35"/>
    </location>
</feature>
<sequence>MIELIGDIVDSSARTLRALLLASVLLTLLLAGAVLSARSVLAGIGAVPTAIVSVLLAVALGRRRDGRTPETDQKR</sequence>
<organism evidence="2 3">
    <name type="scientific">Amycolatopsis alba DSM 44262</name>
    <dbReference type="NCBI Taxonomy" id="1125972"/>
    <lineage>
        <taxon>Bacteria</taxon>
        <taxon>Bacillati</taxon>
        <taxon>Actinomycetota</taxon>
        <taxon>Actinomycetes</taxon>
        <taxon>Pseudonocardiales</taxon>
        <taxon>Pseudonocardiaceae</taxon>
        <taxon>Amycolatopsis</taxon>
    </lineage>
</organism>
<proteinExistence type="predicted"/>
<feature type="transmembrane region" description="Helical" evidence="1">
    <location>
        <begin position="41"/>
        <end position="60"/>
    </location>
</feature>
<gene>
    <name evidence="2" type="ORF">CFP75_02140</name>
</gene>
<name>A0A229S7T6_AMYAL</name>
<dbReference type="RefSeq" id="WP_143267623.1">
    <property type="nucleotide sequence ID" value="NZ_KB913032.1"/>
</dbReference>
<keyword evidence="1" id="KW-0472">Membrane</keyword>
<dbReference type="AlphaFoldDB" id="A0A229S7T6"/>
<comment type="caution">
    <text evidence="2">The sequence shown here is derived from an EMBL/GenBank/DDBJ whole genome shotgun (WGS) entry which is preliminary data.</text>
</comment>
<dbReference type="EMBL" id="NMQU01000008">
    <property type="protein sequence ID" value="OXM54960.1"/>
    <property type="molecule type" value="Genomic_DNA"/>
</dbReference>
<keyword evidence="1" id="KW-1133">Transmembrane helix</keyword>
<keyword evidence="1" id="KW-0812">Transmembrane</keyword>
<keyword evidence="3" id="KW-1185">Reference proteome</keyword>
<evidence type="ECO:0000256" key="1">
    <source>
        <dbReference type="SAM" id="Phobius"/>
    </source>
</evidence>
<protein>
    <submittedName>
        <fullName evidence="2">Uncharacterized protein</fullName>
    </submittedName>
</protein>